<feature type="domain" description="AMP-dependent synthetase/ligase" evidence="1">
    <location>
        <begin position="14"/>
        <end position="363"/>
    </location>
</feature>
<dbReference type="InterPro" id="IPR042099">
    <property type="entry name" value="ANL_N_sf"/>
</dbReference>
<evidence type="ECO:0000259" key="2">
    <source>
        <dbReference type="Pfam" id="PF13193"/>
    </source>
</evidence>
<evidence type="ECO:0000313" key="4">
    <source>
        <dbReference type="Proteomes" id="UP000462055"/>
    </source>
</evidence>
<dbReference type="PANTHER" id="PTHR43767:SF1">
    <property type="entry name" value="NONRIBOSOMAL PEPTIDE SYNTHASE PES1 (EUROFUNG)-RELATED"/>
    <property type="match status" value="1"/>
</dbReference>
<comment type="caution">
    <text evidence="3">The sequence shown here is derived from an EMBL/GenBank/DDBJ whole genome shotgun (WGS) entry which is preliminary data.</text>
</comment>
<dbReference type="CDD" id="cd04433">
    <property type="entry name" value="AFD_class_I"/>
    <property type="match status" value="1"/>
</dbReference>
<dbReference type="InterPro" id="IPR050237">
    <property type="entry name" value="ATP-dep_AMP-bd_enzyme"/>
</dbReference>
<evidence type="ECO:0000259" key="1">
    <source>
        <dbReference type="Pfam" id="PF00501"/>
    </source>
</evidence>
<dbReference type="EMBL" id="WBMS02000007">
    <property type="protein sequence ID" value="MWA00875.1"/>
    <property type="molecule type" value="Genomic_DNA"/>
</dbReference>
<organism evidence="3 4">
    <name type="scientific">Actinomadura physcomitrii</name>
    <dbReference type="NCBI Taxonomy" id="2650748"/>
    <lineage>
        <taxon>Bacteria</taxon>
        <taxon>Bacillati</taxon>
        <taxon>Actinomycetota</taxon>
        <taxon>Actinomycetes</taxon>
        <taxon>Streptosporangiales</taxon>
        <taxon>Thermomonosporaceae</taxon>
        <taxon>Actinomadura</taxon>
    </lineage>
</organism>
<sequence>MAGRLRALQDVGDDVPAVEFGGAWVAWGDLRRLAERASAELDALGLGEGARVGVVLENRPESIALVWLALTTGRCLTVFNPLQPMERLSAEIGRGAPPVLFATSRFWEDQAFTFAAVKAGAAGFVMDGPEARSAELPSVLQPATPARTAPGIAVELSTSGTTGPPKRIPLSYHQIEAALGSVNGHMAPGQRRRAPFTGGVGLVTTPMVHIGGLWGVLQGLAETRRLVLLERFTVDAWRDAVRRHRPRIAGLPPAAIRSVLDADVPAEDLESLRAITAGAAPTPPELADAFLDRYGIPVLVVYGATEFSGAVAGWSLRDHGKWWVRKRGSVGRPFPGVELRVTGEDGEPLATGRVGVLEIRTPQAGGDGGWIRTSDLARVDEDGFLWLRGRADDVIIRGGFKVLPSTVVSALERHPAIAEAAVAGVPDRRLGHVPVAAFELAPGHDAPADDELRTFCRKELLPYEVPVRFLPVDALPRGVSQKVSRTDLLALFAETERK</sequence>
<feature type="domain" description="AMP-binding enzyme C-terminal" evidence="2">
    <location>
        <begin position="409"/>
        <end position="482"/>
    </location>
</feature>
<accession>A0A6I4M8Y3</accession>
<reference evidence="3" key="1">
    <citation type="submission" date="2019-12" db="EMBL/GenBank/DDBJ databases">
        <title>Actinomadura physcomitrii sp. nov., a novel actinomycete isolated from moss [Physcomitrium sphaericum (Ludw) Fuernr].</title>
        <authorList>
            <person name="Zhuang X."/>
        </authorList>
    </citation>
    <scope>NUCLEOTIDE SEQUENCE [LARGE SCALE GENOMIC DNA]</scope>
    <source>
        <strain evidence="3">LD22</strain>
    </source>
</reference>
<name>A0A6I4M8Y3_9ACTN</name>
<proteinExistence type="predicted"/>
<dbReference type="Pfam" id="PF13193">
    <property type="entry name" value="AMP-binding_C"/>
    <property type="match status" value="1"/>
</dbReference>
<dbReference type="PANTHER" id="PTHR43767">
    <property type="entry name" value="LONG-CHAIN-FATTY-ACID--COA LIGASE"/>
    <property type="match status" value="1"/>
</dbReference>
<protein>
    <submittedName>
        <fullName evidence="3">AMP-binding protein</fullName>
    </submittedName>
</protein>
<dbReference type="InterPro" id="IPR045851">
    <property type="entry name" value="AMP-bd_C_sf"/>
</dbReference>
<dbReference type="SUPFAM" id="SSF56801">
    <property type="entry name" value="Acetyl-CoA synthetase-like"/>
    <property type="match status" value="1"/>
</dbReference>
<dbReference type="Gene3D" id="3.30.300.30">
    <property type="match status" value="1"/>
</dbReference>
<dbReference type="InterPro" id="IPR000873">
    <property type="entry name" value="AMP-dep_synth/lig_dom"/>
</dbReference>
<gene>
    <name evidence="3" type="ORF">F8568_010870</name>
</gene>
<dbReference type="Gene3D" id="3.40.50.12780">
    <property type="entry name" value="N-terminal domain of ligase-like"/>
    <property type="match status" value="1"/>
</dbReference>
<dbReference type="GO" id="GO:0016878">
    <property type="term" value="F:acid-thiol ligase activity"/>
    <property type="evidence" value="ECO:0007669"/>
    <property type="project" value="UniProtKB-ARBA"/>
</dbReference>
<dbReference type="Proteomes" id="UP000462055">
    <property type="component" value="Unassembled WGS sequence"/>
</dbReference>
<dbReference type="AlphaFoldDB" id="A0A6I4M8Y3"/>
<dbReference type="InterPro" id="IPR025110">
    <property type="entry name" value="AMP-bd_C"/>
</dbReference>
<keyword evidence="4" id="KW-1185">Reference proteome</keyword>
<evidence type="ECO:0000313" key="3">
    <source>
        <dbReference type="EMBL" id="MWA00875.1"/>
    </source>
</evidence>
<dbReference type="Pfam" id="PF00501">
    <property type="entry name" value="AMP-binding"/>
    <property type="match status" value="1"/>
</dbReference>